<name>A0A4R6RVU9_LABRH</name>
<gene>
    <name evidence="2" type="ORF">EV186_10955</name>
</gene>
<dbReference type="InterPro" id="IPR029068">
    <property type="entry name" value="Glyas_Bleomycin-R_OHBP_Dase"/>
</dbReference>
<organism evidence="2 3">
    <name type="scientific">Labedaea rhizosphaerae</name>
    <dbReference type="NCBI Taxonomy" id="598644"/>
    <lineage>
        <taxon>Bacteria</taxon>
        <taxon>Bacillati</taxon>
        <taxon>Actinomycetota</taxon>
        <taxon>Actinomycetes</taxon>
        <taxon>Pseudonocardiales</taxon>
        <taxon>Pseudonocardiaceae</taxon>
        <taxon>Labedaea</taxon>
    </lineage>
</organism>
<sequence length="119" mass="12989">MPSKIIAVALDCVDTDELSRFWSAVFGTGEVSRWADADGTEYVEIGTGLGATLLLQPVPEAKRGKNRLHLDLAPATGDQDDEVRRLVALGATVVSDEERHRWVVMADPEGNEFCVLPPR</sequence>
<keyword evidence="3" id="KW-1185">Reference proteome</keyword>
<feature type="domain" description="Glyoxalase-like" evidence="1">
    <location>
        <begin position="8"/>
        <end position="116"/>
    </location>
</feature>
<dbReference type="AlphaFoldDB" id="A0A4R6RVU9"/>
<evidence type="ECO:0000259" key="1">
    <source>
        <dbReference type="Pfam" id="PF18029"/>
    </source>
</evidence>
<dbReference type="EMBL" id="SNXZ01000009">
    <property type="protein sequence ID" value="TDP91063.1"/>
    <property type="molecule type" value="Genomic_DNA"/>
</dbReference>
<reference evidence="2 3" key="1">
    <citation type="submission" date="2019-03" db="EMBL/GenBank/DDBJ databases">
        <title>Genomic Encyclopedia of Type Strains, Phase IV (KMG-IV): sequencing the most valuable type-strain genomes for metagenomic binning, comparative biology and taxonomic classification.</title>
        <authorList>
            <person name="Goeker M."/>
        </authorList>
    </citation>
    <scope>NUCLEOTIDE SEQUENCE [LARGE SCALE GENOMIC DNA]</scope>
    <source>
        <strain evidence="2 3">DSM 45361</strain>
    </source>
</reference>
<evidence type="ECO:0000313" key="3">
    <source>
        <dbReference type="Proteomes" id="UP000295444"/>
    </source>
</evidence>
<comment type="caution">
    <text evidence="2">The sequence shown here is derived from an EMBL/GenBank/DDBJ whole genome shotgun (WGS) entry which is preliminary data.</text>
</comment>
<evidence type="ECO:0000313" key="2">
    <source>
        <dbReference type="EMBL" id="TDP91063.1"/>
    </source>
</evidence>
<proteinExistence type="predicted"/>
<dbReference type="Proteomes" id="UP000295444">
    <property type="component" value="Unassembled WGS sequence"/>
</dbReference>
<dbReference type="GO" id="GO:0016829">
    <property type="term" value="F:lyase activity"/>
    <property type="evidence" value="ECO:0007669"/>
    <property type="project" value="UniProtKB-KW"/>
</dbReference>
<accession>A0A4R6RVU9</accession>
<dbReference type="Gene3D" id="3.10.180.10">
    <property type="entry name" value="2,3-Dihydroxybiphenyl 1,2-Dioxygenase, domain 1"/>
    <property type="match status" value="1"/>
</dbReference>
<dbReference type="SUPFAM" id="SSF54593">
    <property type="entry name" value="Glyoxalase/Bleomycin resistance protein/Dihydroxybiphenyl dioxygenase"/>
    <property type="match status" value="1"/>
</dbReference>
<dbReference type="CDD" id="cd06587">
    <property type="entry name" value="VOC"/>
    <property type="match status" value="1"/>
</dbReference>
<dbReference type="OrthoDB" id="3295209at2"/>
<protein>
    <submittedName>
        <fullName evidence="2">Putative enzyme related to lactoylglutathione lyase</fullName>
    </submittedName>
</protein>
<dbReference type="InterPro" id="IPR041581">
    <property type="entry name" value="Glyoxalase_6"/>
</dbReference>
<dbReference type="RefSeq" id="WP_133853860.1">
    <property type="nucleotide sequence ID" value="NZ_SNXZ01000009.1"/>
</dbReference>
<keyword evidence="2" id="KW-0456">Lyase</keyword>
<dbReference type="PANTHER" id="PTHR35908:SF1">
    <property type="entry name" value="CONSERVED PROTEIN"/>
    <property type="match status" value="1"/>
</dbReference>
<dbReference type="Pfam" id="PF18029">
    <property type="entry name" value="Glyoxalase_6"/>
    <property type="match status" value="1"/>
</dbReference>
<dbReference type="PANTHER" id="PTHR35908">
    <property type="entry name" value="HYPOTHETICAL FUSION PROTEIN"/>
    <property type="match status" value="1"/>
</dbReference>